<accession>A0ABU7Q9W1</accession>
<gene>
    <name evidence="3" type="ORF">V2J94_40460</name>
</gene>
<organism evidence="3 4">
    <name type="scientific">Streptomyces asiaticus subsp. ignotus</name>
    <dbReference type="NCBI Taxonomy" id="3098222"/>
    <lineage>
        <taxon>Bacteria</taxon>
        <taxon>Bacillati</taxon>
        <taxon>Actinomycetota</taxon>
        <taxon>Actinomycetes</taxon>
        <taxon>Kitasatosporales</taxon>
        <taxon>Streptomycetaceae</taxon>
        <taxon>Streptomyces</taxon>
        <taxon>Streptomyces violaceusniger group</taxon>
    </lineage>
</organism>
<dbReference type="Proteomes" id="UP001354709">
    <property type="component" value="Unassembled WGS sequence"/>
</dbReference>
<evidence type="ECO:0000256" key="1">
    <source>
        <dbReference type="SAM" id="MobiDB-lite"/>
    </source>
</evidence>
<evidence type="ECO:0000313" key="4">
    <source>
        <dbReference type="Proteomes" id="UP001354709"/>
    </source>
</evidence>
<feature type="domain" description="Pyrroline-5-carboxylate reductase catalytic N-terminal" evidence="2">
    <location>
        <begin position="3"/>
        <end position="31"/>
    </location>
</feature>
<protein>
    <submittedName>
        <fullName evidence="3">NAD(P)-binding domain-containing protein</fullName>
    </submittedName>
</protein>
<comment type="caution">
    <text evidence="3">The sequence shown here is derived from an EMBL/GenBank/DDBJ whole genome shotgun (WGS) entry which is preliminary data.</text>
</comment>
<feature type="region of interest" description="Disordered" evidence="1">
    <location>
        <begin position="26"/>
        <end position="68"/>
    </location>
</feature>
<name>A0ABU7Q9W1_9ACTN</name>
<dbReference type="Gene3D" id="3.40.50.720">
    <property type="entry name" value="NAD(P)-binding Rossmann-like Domain"/>
    <property type="match status" value="1"/>
</dbReference>
<evidence type="ECO:0000259" key="2">
    <source>
        <dbReference type="Pfam" id="PF03807"/>
    </source>
</evidence>
<dbReference type="Pfam" id="PF03807">
    <property type="entry name" value="F420_oxidored"/>
    <property type="match status" value="1"/>
</dbReference>
<dbReference type="EMBL" id="JAZBJO010000043">
    <property type="protein sequence ID" value="MEE4598060.1"/>
    <property type="molecule type" value="Genomic_DNA"/>
</dbReference>
<keyword evidence="4" id="KW-1185">Reference proteome</keyword>
<reference evidence="3 4" key="1">
    <citation type="submission" date="2023-11" db="EMBL/GenBank/DDBJ databases">
        <title>30 novel species of actinomycetes from the DSMZ collection.</title>
        <authorList>
            <person name="Nouioui I."/>
        </authorList>
    </citation>
    <scope>NUCLEOTIDE SEQUENCE [LARGE SCALE GENOMIC DNA]</scope>
    <source>
        <strain evidence="3 4">DSM 41524</strain>
    </source>
</reference>
<dbReference type="InterPro" id="IPR028939">
    <property type="entry name" value="P5C_Rdtase_cat_N"/>
</dbReference>
<feature type="compositionally biased region" description="Low complexity" evidence="1">
    <location>
        <begin position="34"/>
        <end position="51"/>
    </location>
</feature>
<evidence type="ECO:0000313" key="3">
    <source>
        <dbReference type="EMBL" id="MEE4598060.1"/>
    </source>
</evidence>
<proteinExistence type="predicted"/>
<feature type="compositionally biased region" description="Basic residues" evidence="1">
    <location>
        <begin position="52"/>
        <end position="61"/>
    </location>
</feature>
<sequence>MPGAGAIAQAIARHAIRHGHEVVLSNSRGASLLGPAGQGSRRARSSRAPCGGRRRGPRRARGPLAADP</sequence>